<dbReference type="EMBL" id="CP024962">
    <property type="protein sequence ID" value="ATZ16130.1"/>
    <property type="molecule type" value="Genomic_DNA"/>
</dbReference>
<feature type="binding site" evidence="6">
    <location>
        <position position="133"/>
    </location>
    <ligand>
        <name>orotate</name>
        <dbReference type="ChEBI" id="CHEBI:30839"/>
    </ligand>
</feature>
<dbReference type="UniPathway" id="UPA00070">
    <property type="reaction ID" value="UER00119"/>
</dbReference>
<evidence type="ECO:0000256" key="2">
    <source>
        <dbReference type="ARBA" id="ARBA00011971"/>
    </source>
</evidence>
<evidence type="ECO:0000313" key="8">
    <source>
        <dbReference type="Proteomes" id="UP000232222"/>
    </source>
</evidence>
<organism evidence="7 8">
    <name type="scientific">Entomoplasma freundtii</name>
    <dbReference type="NCBI Taxonomy" id="74700"/>
    <lineage>
        <taxon>Bacteria</taxon>
        <taxon>Bacillati</taxon>
        <taxon>Mycoplasmatota</taxon>
        <taxon>Mollicutes</taxon>
        <taxon>Entomoplasmatales</taxon>
        <taxon>Entomoplasmataceae</taxon>
        <taxon>Entomoplasma</taxon>
    </lineage>
</organism>
<dbReference type="PANTHER" id="PTHR19278:SF9">
    <property type="entry name" value="URIDINE 5'-MONOPHOSPHATE SYNTHASE"/>
    <property type="match status" value="1"/>
</dbReference>
<dbReference type="HAMAP" id="MF_01208">
    <property type="entry name" value="PyrE"/>
    <property type="match status" value="1"/>
</dbReference>
<comment type="similarity">
    <text evidence="6">Belongs to the purine/pyrimidine phosphoribosyltransferase family. PyrE subfamily.</text>
</comment>
<dbReference type="Proteomes" id="UP000232222">
    <property type="component" value="Chromosome"/>
</dbReference>
<dbReference type="Pfam" id="PF00156">
    <property type="entry name" value="Pribosyltran"/>
    <property type="match status" value="1"/>
</dbReference>
<comment type="caution">
    <text evidence="6">Lacks conserved residue(s) required for the propagation of feature annotation.</text>
</comment>
<dbReference type="OrthoDB" id="9803963at2"/>
<keyword evidence="8" id="KW-1185">Reference proteome</keyword>
<dbReference type="KEGG" id="efr:EFREU_v1c01030"/>
<dbReference type="SUPFAM" id="SSF53271">
    <property type="entry name" value="PRTase-like"/>
    <property type="match status" value="1"/>
</dbReference>
<dbReference type="InterPro" id="IPR004467">
    <property type="entry name" value="Or_phspho_trans_dom"/>
</dbReference>
<accession>A0A2K8NQL6</accession>
<dbReference type="GO" id="GO:0004588">
    <property type="term" value="F:orotate phosphoribosyltransferase activity"/>
    <property type="evidence" value="ECO:0007669"/>
    <property type="project" value="UniProtKB-UniRule"/>
</dbReference>
<comment type="cofactor">
    <cofactor evidence="6">
        <name>Mg(2+)</name>
        <dbReference type="ChEBI" id="CHEBI:18420"/>
    </cofactor>
</comment>
<comment type="function">
    <text evidence="6">Catalyzes the transfer of a ribosyl phosphate group from 5-phosphoribose 1-diphosphate to orotate, leading to the formation of orotidine monophosphate (OMP).</text>
</comment>
<keyword evidence="4 6" id="KW-0808">Transferase</keyword>
<dbReference type="Gene3D" id="3.40.50.2020">
    <property type="match status" value="1"/>
</dbReference>
<comment type="subunit">
    <text evidence="6">Homodimer.</text>
</comment>
<dbReference type="PANTHER" id="PTHR19278">
    <property type="entry name" value="OROTATE PHOSPHORIBOSYLTRANSFERASE"/>
    <property type="match status" value="1"/>
</dbReference>
<dbReference type="GO" id="GO:0044205">
    <property type="term" value="P:'de novo' UMP biosynthetic process"/>
    <property type="evidence" value="ECO:0007669"/>
    <property type="project" value="UniProtKB-UniRule"/>
</dbReference>
<evidence type="ECO:0000256" key="1">
    <source>
        <dbReference type="ARBA" id="ARBA00004889"/>
    </source>
</evidence>
<reference evidence="7 8" key="1">
    <citation type="submission" date="2017-11" db="EMBL/GenBank/DDBJ databases">
        <title>Genome sequence of Entomoplasma freundtii BARC 318 (ATCC 51999).</title>
        <authorList>
            <person name="Lo W.-S."/>
            <person name="Gasparich G.E."/>
            <person name="Kuo C.-H."/>
        </authorList>
    </citation>
    <scope>NUCLEOTIDE SEQUENCE [LARGE SCALE GENOMIC DNA]</scope>
    <source>
        <strain evidence="7 8">BARC 318</strain>
    </source>
</reference>
<dbReference type="RefSeq" id="WP_100609091.1">
    <property type="nucleotide sequence ID" value="NZ_CP024962.1"/>
</dbReference>
<name>A0A2K8NQL6_9MOLU</name>
<feature type="binding site" evidence="6">
    <location>
        <position position="103"/>
    </location>
    <ligand>
        <name>5-phospho-alpha-D-ribose 1-diphosphate</name>
        <dbReference type="ChEBI" id="CHEBI:58017"/>
        <note>ligand shared between dimeric partners</note>
    </ligand>
</feature>
<dbReference type="AlphaFoldDB" id="A0A2K8NQL6"/>
<protein>
    <recommendedName>
        <fullName evidence="2 6">Orotate phosphoribosyltransferase</fullName>
        <shortName evidence="6">OPRT</shortName>
        <shortName evidence="6">OPRTase</shortName>
        <ecNumber evidence="2 6">2.4.2.10</ecNumber>
    </recommendedName>
</protein>
<feature type="binding site" evidence="6">
    <location>
        <position position="107"/>
    </location>
    <ligand>
        <name>5-phospho-alpha-D-ribose 1-diphosphate</name>
        <dbReference type="ChEBI" id="CHEBI:58017"/>
        <note>ligand shared between dimeric partners</note>
    </ligand>
</feature>
<evidence type="ECO:0000313" key="7">
    <source>
        <dbReference type="EMBL" id="ATZ16130.1"/>
    </source>
</evidence>
<gene>
    <name evidence="6 7" type="primary">pyrE</name>
    <name evidence="7" type="ORF">EFREU_v1c01030</name>
</gene>
<dbReference type="GO" id="GO:0019856">
    <property type="term" value="P:pyrimidine nucleobase biosynthetic process"/>
    <property type="evidence" value="ECO:0007669"/>
    <property type="project" value="TreeGrafter"/>
</dbReference>
<keyword evidence="6" id="KW-0460">Magnesium</keyword>
<sequence>MKIISKDTKKTLIQDLINIKAININTQNQFTWASGIKSPIYIDNRLIMSYPHVRTRVVEGLANLINEEWPNIPIDTFFGTATAGIPHAVLLSHFLEKPCGYVRSSKKDHGKGNQIEGAYKKGDQVIVVEDLISTGGSVIKVVESLQQAGLNVKGIVAIFSYDLQRAHDNFKKLDIPYYSLLNFHDLVTYLPTNSSEDKEMLIKFQQNL</sequence>
<comment type="catalytic activity">
    <reaction evidence="6">
        <text>orotidine 5'-phosphate + diphosphate = orotate + 5-phospho-alpha-D-ribose 1-diphosphate</text>
        <dbReference type="Rhea" id="RHEA:10380"/>
        <dbReference type="ChEBI" id="CHEBI:30839"/>
        <dbReference type="ChEBI" id="CHEBI:33019"/>
        <dbReference type="ChEBI" id="CHEBI:57538"/>
        <dbReference type="ChEBI" id="CHEBI:58017"/>
        <dbReference type="EC" id="2.4.2.10"/>
    </reaction>
</comment>
<evidence type="ECO:0000256" key="6">
    <source>
        <dbReference type="HAMAP-Rule" id="MF_01208"/>
    </source>
</evidence>
<dbReference type="EC" id="2.4.2.10" evidence="2 6"/>
<dbReference type="CDD" id="cd06223">
    <property type="entry name" value="PRTases_typeI"/>
    <property type="match status" value="1"/>
</dbReference>
<dbReference type="InterPro" id="IPR023031">
    <property type="entry name" value="OPRT"/>
</dbReference>
<proteinExistence type="inferred from homology"/>
<evidence type="ECO:0000256" key="3">
    <source>
        <dbReference type="ARBA" id="ARBA00022676"/>
    </source>
</evidence>
<evidence type="ECO:0000256" key="4">
    <source>
        <dbReference type="ARBA" id="ARBA00022679"/>
    </source>
</evidence>
<dbReference type="InterPro" id="IPR000836">
    <property type="entry name" value="PRTase_dom"/>
</dbReference>
<keyword evidence="3 6" id="KW-0328">Glycosyltransferase</keyword>
<evidence type="ECO:0000256" key="5">
    <source>
        <dbReference type="ARBA" id="ARBA00022975"/>
    </source>
</evidence>
<comment type="pathway">
    <text evidence="1 6">Pyrimidine metabolism; UMP biosynthesis via de novo pathway; UMP from orotate: step 1/2.</text>
</comment>
<feature type="binding site" description="in other chain" evidence="6">
    <location>
        <begin position="129"/>
        <end position="137"/>
    </location>
    <ligand>
        <name>5-phospho-alpha-D-ribose 1-diphosphate</name>
        <dbReference type="ChEBI" id="CHEBI:58017"/>
        <note>ligand shared between dimeric partners</note>
    </ligand>
</feature>
<dbReference type="NCBIfam" id="TIGR00336">
    <property type="entry name" value="pyrE"/>
    <property type="match status" value="1"/>
</dbReference>
<dbReference type="InterPro" id="IPR029057">
    <property type="entry name" value="PRTase-like"/>
</dbReference>
<keyword evidence="5 6" id="KW-0665">Pyrimidine biosynthesis</keyword>
<dbReference type="GO" id="GO:0000287">
    <property type="term" value="F:magnesium ion binding"/>
    <property type="evidence" value="ECO:0007669"/>
    <property type="project" value="UniProtKB-UniRule"/>
</dbReference>
<feature type="binding site" evidence="6">
    <location>
        <position position="109"/>
    </location>
    <ligand>
        <name>5-phospho-alpha-D-ribose 1-diphosphate</name>
        <dbReference type="ChEBI" id="CHEBI:58017"/>
        <note>ligand shared between dimeric partners</note>
    </ligand>
</feature>